<dbReference type="Gene3D" id="1.10.1380.10">
    <property type="entry name" value="Neutral endopeptidase , domain2"/>
    <property type="match status" value="1"/>
</dbReference>
<proteinExistence type="predicted"/>
<sequence length="139" mass="16172">AAMIKHMDETVDPCDDFYEYACGRYLKENVIPEDKTSIGTFYSMRNKIVPKLRESLMEDIGPNDIEATIKAKDMYAACMNETAIENRGMTPMRDYINSLGGWPILGEVPWSIPWKRKKINWWFLAAKHDDFTYILSCFQ</sequence>
<dbReference type="PANTHER" id="PTHR11733">
    <property type="entry name" value="ZINC METALLOPROTEASE FAMILY M13 NEPRILYSIN-RELATED"/>
    <property type="match status" value="1"/>
</dbReference>
<dbReference type="SUPFAM" id="SSF55486">
    <property type="entry name" value="Metalloproteases ('zincins'), catalytic domain"/>
    <property type="match status" value="1"/>
</dbReference>
<protein>
    <recommendedName>
        <fullName evidence="1">Peptidase M13 N-terminal domain-containing protein</fullName>
    </recommendedName>
</protein>
<dbReference type="AlphaFoldDB" id="A0A8S4NQC3"/>
<feature type="domain" description="Peptidase M13 N-terminal" evidence="1">
    <location>
        <begin position="13"/>
        <end position="121"/>
    </location>
</feature>
<dbReference type="EMBL" id="CAIIXF020000004">
    <property type="protein sequence ID" value="CAH1782346.1"/>
    <property type="molecule type" value="Genomic_DNA"/>
</dbReference>
<dbReference type="InterPro" id="IPR000718">
    <property type="entry name" value="Peptidase_M13"/>
</dbReference>
<dbReference type="Pfam" id="PF05649">
    <property type="entry name" value="Peptidase_M13_N"/>
    <property type="match status" value="1"/>
</dbReference>
<dbReference type="Gene3D" id="3.40.390.10">
    <property type="entry name" value="Collagenase (Catalytic Domain)"/>
    <property type="match status" value="1"/>
</dbReference>
<comment type="caution">
    <text evidence="2">The sequence shown here is derived from an EMBL/GenBank/DDBJ whole genome shotgun (WGS) entry which is preliminary data.</text>
</comment>
<feature type="non-terminal residue" evidence="2">
    <location>
        <position position="139"/>
    </location>
</feature>
<keyword evidence="3" id="KW-1185">Reference proteome</keyword>
<dbReference type="OrthoDB" id="6160024at2759"/>
<dbReference type="GO" id="GO:0004222">
    <property type="term" value="F:metalloendopeptidase activity"/>
    <property type="evidence" value="ECO:0007669"/>
    <property type="project" value="InterPro"/>
</dbReference>
<reference evidence="2" key="1">
    <citation type="submission" date="2022-03" db="EMBL/GenBank/DDBJ databases">
        <authorList>
            <person name="Martin C."/>
        </authorList>
    </citation>
    <scope>NUCLEOTIDE SEQUENCE</scope>
</reference>
<dbReference type="Proteomes" id="UP000749559">
    <property type="component" value="Unassembled WGS sequence"/>
</dbReference>
<dbReference type="InterPro" id="IPR008753">
    <property type="entry name" value="Peptidase_M13_N"/>
</dbReference>
<dbReference type="InterPro" id="IPR042089">
    <property type="entry name" value="Peptidase_M13_dom_2"/>
</dbReference>
<dbReference type="PANTHER" id="PTHR11733:SF167">
    <property type="entry name" value="FI17812P1-RELATED"/>
    <property type="match status" value="1"/>
</dbReference>
<organism evidence="2 3">
    <name type="scientific">Owenia fusiformis</name>
    <name type="common">Polychaete worm</name>
    <dbReference type="NCBI Taxonomy" id="6347"/>
    <lineage>
        <taxon>Eukaryota</taxon>
        <taxon>Metazoa</taxon>
        <taxon>Spiralia</taxon>
        <taxon>Lophotrochozoa</taxon>
        <taxon>Annelida</taxon>
        <taxon>Polychaeta</taxon>
        <taxon>Sedentaria</taxon>
        <taxon>Canalipalpata</taxon>
        <taxon>Sabellida</taxon>
        <taxon>Oweniida</taxon>
        <taxon>Oweniidae</taxon>
        <taxon>Owenia</taxon>
    </lineage>
</organism>
<name>A0A8S4NQC3_OWEFU</name>
<dbReference type="GO" id="GO:0016485">
    <property type="term" value="P:protein processing"/>
    <property type="evidence" value="ECO:0007669"/>
    <property type="project" value="TreeGrafter"/>
</dbReference>
<dbReference type="GO" id="GO:0005886">
    <property type="term" value="C:plasma membrane"/>
    <property type="evidence" value="ECO:0007669"/>
    <property type="project" value="TreeGrafter"/>
</dbReference>
<dbReference type="InterPro" id="IPR024079">
    <property type="entry name" value="MetalloPept_cat_dom_sf"/>
</dbReference>
<gene>
    <name evidence="2" type="ORF">OFUS_LOCUS8804</name>
</gene>
<evidence type="ECO:0000313" key="3">
    <source>
        <dbReference type="Proteomes" id="UP000749559"/>
    </source>
</evidence>
<evidence type="ECO:0000313" key="2">
    <source>
        <dbReference type="EMBL" id="CAH1782346.1"/>
    </source>
</evidence>
<accession>A0A8S4NQC3</accession>
<dbReference type="PROSITE" id="PS51885">
    <property type="entry name" value="NEPRILYSIN"/>
    <property type="match status" value="1"/>
</dbReference>
<evidence type="ECO:0000259" key="1">
    <source>
        <dbReference type="Pfam" id="PF05649"/>
    </source>
</evidence>